<dbReference type="AlphaFoldDB" id="A0A8E1VWU9"/>
<dbReference type="Proteomes" id="UP000550260">
    <property type="component" value="Unassembled WGS sequence"/>
</dbReference>
<evidence type="ECO:0000313" key="2">
    <source>
        <dbReference type="EMBL" id="MBB2499639.1"/>
    </source>
</evidence>
<feature type="transmembrane region" description="Helical" evidence="1">
    <location>
        <begin position="211"/>
        <end position="231"/>
    </location>
</feature>
<sequence length="240" mass="26336">MTSSWADGSAFERVARQLDEAFRVSLPDFSYLARALPDHSEQFKRLSEVALPDHSEQFKRLSEVALPDHSDVFARLGDGFKFPDFTSVLDPLIASLPKFPITTGLPEYGGVFQHLGDGFKLPDFASVFKPVLASSLESSTSIGLGIYQAAAMTVLVDSVPREVADDSHWREAANEWVRTHSVALFLWLAYSVLTVMYFVTKSAAPDLVEKIDSATTSAPAWVLGIGLAVHYGRKSPNGNR</sequence>
<evidence type="ECO:0000313" key="3">
    <source>
        <dbReference type="Proteomes" id="UP000550260"/>
    </source>
</evidence>
<comment type="caution">
    <text evidence="2">The sequence shown here is derived from an EMBL/GenBank/DDBJ whole genome shotgun (WGS) entry which is preliminary data.</text>
</comment>
<protein>
    <submittedName>
        <fullName evidence="2">Uncharacterized protein</fullName>
    </submittedName>
</protein>
<evidence type="ECO:0000256" key="1">
    <source>
        <dbReference type="SAM" id="Phobius"/>
    </source>
</evidence>
<keyword evidence="1" id="KW-0472">Membrane</keyword>
<organism evidence="2 3">
    <name type="scientific">Amycolatopsis echigonensis</name>
    <dbReference type="NCBI Taxonomy" id="2576905"/>
    <lineage>
        <taxon>Bacteria</taxon>
        <taxon>Bacillati</taxon>
        <taxon>Actinomycetota</taxon>
        <taxon>Actinomycetes</taxon>
        <taxon>Pseudonocardiales</taxon>
        <taxon>Pseudonocardiaceae</taxon>
        <taxon>Amycolatopsis</taxon>
    </lineage>
</organism>
<name>A0A8E1VWU9_9PSEU</name>
<reference evidence="2 3" key="1">
    <citation type="submission" date="2020-08" db="EMBL/GenBank/DDBJ databases">
        <title>Amycolatopsis echigonensis JCM 21831.</title>
        <authorList>
            <person name="Tedsree N."/>
            <person name="Kuncharoen N."/>
            <person name="Likhitwitayawuid K."/>
            <person name="Tanasupawat S."/>
        </authorList>
    </citation>
    <scope>NUCLEOTIDE SEQUENCE [LARGE SCALE GENOMIC DNA]</scope>
    <source>
        <strain evidence="2 3">JCM 21831</strain>
    </source>
</reference>
<keyword evidence="1" id="KW-0812">Transmembrane</keyword>
<dbReference type="RefSeq" id="WP_101436085.1">
    <property type="nucleotide sequence ID" value="NZ_JACJHR010000012.1"/>
</dbReference>
<feature type="transmembrane region" description="Helical" evidence="1">
    <location>
        <begin position="182"/>
        <end position="199"/>
    </location>
</feature>
<gene>
    <name evidence="2" type="ORF">H5411_10945</name>
</gene>
<keyword evidence="1" id="KW-1133">Transmembrane helix</keyword>
<accession>A0A8E1VWU9</accession>
<dbReference type="EMBL" id="JACJHR010000012">
    <property type="protein sequence ID" value="MBB2499639.1"/>
    <property type="molecule type" value="Genomic_DNA"/>
</dbReference>
<proteinExistence type="predicted"/>